<dbReference type="AlphaFoldDB" id="A0AAD7JDC0"/>
<accession>A0AAD7JDC0</accession>
<gene>
    <name evidence="1" type="ORF">DFH07DRAFT_740825</name>
</gene>
<comment type="caution">
    <text evidence="1">The sequence shown here is derived from an EMBL/GenBank/DDBJ whole genome shotgun (WGS) entry which is preliminary data.</text>
</comment>
<sequence length="116" mass="13063">MPFIQLTIDSRGREVIIKAVPSLSIEANVCQHLSSSSLHHLHDNHTIPIPSIIHYQDVTCIIQARWGDWSSFPETPSIEFWAGQYMYQLLEGLSFMHENGIAHGVSCVLYCLILTG</sequence>
<name>A0AAD7JDC0_9AGAR</name>
<proteinExistence type="predicted"/>
<protein>
    <recommendedName>
        <fullName evidence="3">Protein kinase domain-containing protein</fullName>
    </recommendedName>
</protein>
<evidence type="ECO:0000313" key="2">
    <source>
        <dbReference type="Proteomes" id="UP001215280"/>
    </source>
</evidence>
<evidence type="ECO:0000313" key="1">
    <source>
        <dbReference type="EMBL" id="KAJ7760288.1"/>
    </source>
</evidence>
<dbReference type="Proteomes" id="UP001215280">
    <property type="component" value="Unassembled WGS sequence"/>
</dbReference>
<dbReference type="InterPro" id="IPR011009">
    <property type="entry name" value="Kinase-like_dom_sf"/>
</dbReference>
<evidence type="ECO:0008006" key="3">
    <source>
        <dbReference type="Google" id="ProtNLM"/>
    </source>
</evidence>
<organism evidence="1 2">
    <name type="scientific">Mycena maculata</name>
    <dbReference type="NCBI Taxonomy" id="230809"/>
    <lineage>
        <taxon>Eukaryota</taxon>
        <taxon>Fungi</taxon>
        <taxon>Dikarya</taxon>
        <taxon>Basidiomycota</taxon>
        <taxon>Agaricomycotina</taxon>
        <taxon>Agaricomycetes</taxon>
        <taxon>Agaricomycetidae</taxon>
        <taxon>Agaricales</taxon>
        <taxon>Marasmiineae</taxon>
        <taxon>Mycenaceae</taxon>
        <taxon>Mycena</taxon>
    </lineage>
</organism>
<reference evidence="1" key="1">
    <citation type="submission" date="2023-03" db="EMBL/GenBank/DDBJ databases">
        <title>Massive genome expansion in bonnet fungi (Mycena s.s.) driven by repeated elements and novel gene families across ecological guilds.</title>
        <authorList>
            <consortium name="Lawrence Berkeley National Laboratory"/>
            <person name="Harder C.B."/>
            <person name="Miyauchi S."/>
            <person name="Viragh M."/>
            <person name="Kuo A."/>
            <person name="Thoen E."/>
            <person name="Andreopoulos B."/>
            <person name="Lu D."/>
            <person name="Skrede I."/>
            <person name="Drula E."/>
            <person name="Henrissat B."/>
            <person name="Morin E."/>
            <person name="Kohler A."/>
            <person name="Barry K."/>
            <person name="LaButti K."/>
            <person name="Morin E."/>
            <person name="Salamov A."/>
            <person name="Lipzen A."/>
            <person name="Mereny Z."/>
            <person name="Hegedus B."/>
            <person name="Baldrian P."/>
            <person name="Stursova M."/>
            <person name="Weitz H."/>
            <person name="Taylor A."/>
            <person name="Grigoriev I.V."/>
            <person name="Nagy L.G."/>
            <person name="Martin F."/>
            <person name="Kauserud H."/>
        </authorList>
    </citation>
    <scope>NUCLEOTIDE SEQUENCE</scope>
    <source>
        <strain evidence="1">CBHHK188m</strain>
    </source>
</reference>
<dbReference type="EMBL" id="JARJLG010000049">
    <property type="protein sequence ID" value="KAJ7760288.1"/>
    <property type="molecule type" value="Genomic_DNA"/>
</dbReference>
<dbReference type="SUPFAM" id="SSF56112">
    <property type="entry name" value="Protein kinase-like (PK-like)"/>
    <property type="match status" value="1"/>
</dbReference>
<keyword evidence="2" id="KW-1185">Reference proteome</keyword>